<proteinExistence type="predicted"/>
<sequence>MPYLFINQTADSPKAAGFEFLLKPFSEEAYMYRFYLSEDAKKVQAILYDPDTLVYKKMLLDLEDVSQGMNEGKIDKKDVPAPGKYRLLFMVQTENGSLESDEIPVEIGS</sequence>
<keyword evidence="2" id="KW-1185">Reference proteome</keyword>
<evidence type="ECO:0000313" key="1">
    <source>
        <dbReference type="EMBL" id="MDY0404562.1"/>
    </source>
</evidence>
<gene>
    <name evidence="1" type="ORF">P5G51_003295</name>
</gene>
<name>A0ABU5CFC0_9BACI</name>
<dbReference type="RefSeq" id="WP_320384229.1">
    <property type="nucleotide sequence ID" value="NZ_JAROCA020000001.1"/>
</dbReference>
<protein>
    <submittedName>
        <fullName evidence="1">Uncharacterized protein</fullName>
    </submittedName>
</protein>
<comment type="caution">
    <text evidence="1">The sequence shown here is derived from an EMBL/GenBank/DDBJ whole genome shotgun (WGS) entry which is preliminary data.</text>
</comment>
<evidence type="ECO:0000313" key="2">
    <source>
        <dbReference type="Proteomes" id="UP001228376"/>
    </source>
</evidence>
<reference evidence="1 2" key="1">
    <citation type="submission" date="2023-10" db="EMBL/GenBank/DDBJ databases">
        <title>179-bfca-hs.</title>
        <authorList>
            <person name="Miliotis G."/>
            <person name="Sengupta P."/>
            <person name="Hameed A."/>
            <person name="Chuvochina M."/>
            <person name="Mcdonagh F."/>
            <person name="Simpson A.C."/>
            <person name="Singh N.K."/>
            <person name="Rekha P.D."/>
            <person name="Raman K."/>
            <person name="Hugenholtz P."/>
            <person name="Venkateswaran K."/>
        </authorList>
    </citation>
    <scope>NUCLEOTIDE SEQUENCE [LARGE SCALE GENOMIC DNA]</scope>
    <source>
        <strain evidence="1 2">179-BFC-A-HS</strain>
    </source>
</reference>
<dbReference type="EMBL" id="JAROCA020000001">
    <property type="protein sequence ID" value="MDY0404562.1"/>
    <property type="molecule type" value="Genomic_DNA"/>
</dbReference>
<accession>A0ABU5CFC0</accession>
<organism evidence="1 2">
    <name type="scientific">Tigheibacillus jepli</name>
    <dbReference type="NCBI Taxonomy" id="3035914"/>
    <lineage>
        <taxon>Bacteria</taxon>
        <taxon>Bacillati</taxon>
        <taxon>Bacillota</taxon>
        <taxon>Bacilli</taxon>
        <taxon>Bacillales</taxon>
        <taxon>Bacillaceae</taxon>
        <taxon>Tigheibacillus</taxon>
    </lineage>
</organism>
<dbReference type="Proteomes" id="UP001228376">
    <property type="component" value="Unassembled WGS sequence"/>
</dbReference>